<evidence type="ECO:0000313" key="3">
    <source>
        <dbReference type="Proteomes" id="UP001162031"/>
    </source>
</evidence>
<accession>A0AAV0TD10</accession>
<feature type="chain" id="PRO_5043874842" description="RxLR effector candidate protein" evidence="1">
    <location>
        <begin position="27"/>
        <end position="389"/>
    </location>
</feature>
<sequence length="389" mass="44970">MRFDFIAVVAVTAIVVHLKILRDVCGLPTTSVDGRGPASDHNDVVFVHNSFIDLGGNNSEERLPSAKVGQDILWGHLNTISYDDLPPILSSGEDFLKRGYNLVGKASTRGIRGFLLRIQRRYTTWYKSEGKIRRMLDKLMELAEHTNIGARPVASNLLDSILMMYVKDKVPIDEFTRFLQLFYTTYLVHDVDFLRINVLRRYIKFFNEQEGTDHTLIETLTENHGARHQLATALEIAIDTGIRPDDATQLREQMMEGWKKEGLNSADVFTKLKLDDRILTMFGVPKFKAYERYAREFMKEDLLDALVQRLGGENRVAEYAMNMFVESKDPRAQWYINALLRKWKDVERIDPANLIELKFTNVKRSSFRYEWSRDIAAVYAKFFRDGIPL</sequence>
<proteinExistence type="predicted"/>
<keyword evidence="1" id="KW-0732">Signal</keyword>
<evidence type="ECO:0008006" key="4">
    <source>
        <dbReference type="Google" id="ProtNLM"/>
    </source>
</evidence>
<keyword evidence="3" id="KW-1185">Reference proteome</keyword>
<dbReference type="AlphaFoldDB" id="A0AAV0TD10"/>
<dbReference type="EMBL" id="CANTFL010000251">
    <property type="protein sequence ID" value="CAI5719790.1"/>
    <property type="molecule type" value="Genomic_DNA"/>
</dbReference>
<feature type="signal peptide" evidence="1">
    <location>
        <begin position="1"/>
        <end position="26"/>
    </location>
</feature>
<protein>
    <recommendedName>
        <fullName evidence="4">RxLR effector candidate protein</fullName>
    </recommendedName>
</protein>
<dbReference type="Proteomes" id="UP001162031">
    <property type="component" value="Unassembled WGS sequence"/>
</dbReference>
<name>A0AAV0TD10_HYABA</name>
<evidence type="ECO:0000256" key="1">
    <source>
        <dbReference type="SAM" id="SignalP"/>
    </source>
</evidence>
<comment type="caution">
    <text evidence="2">The sequence shown here is derived from an EMBL/GenBank/DDBJ whole genome shotgun (WGS) entry which is preliminary data.</text>
</comment>
<organism evidence="2 3">
    <name type="scientific">Hyaloperonospora brassicae</name>
    <name type="common">Brassica downy mildew</name>
    <name type="synonym">Peronospora brassicae</name>
    <dbReference type="NCBI Taxonomy" id="162125"/>
    <lineage>
        <taxon>Eukaryota</taxon>
        <taxon>Sar</taxon>
        <taxon>Stramenopiles</taxon>
        <taxon>Oomycota</taxon>
        <taxon>Peronosporomycetes</taxon>
        <taxon>Peronosporales</taxon>
        <taxon>Peronosporaceae</taxon>
        <taxon>Hyaloperonospora</taxon>
    </lineage>
</organism>
<reference evidence="2" key="1">
    <citation type="submission" date="2022-12" db="EMBL/GenBank/DDBJ databases">
        <authorList>
            <person name="Webb A."/>
        </authorList>
    </citation>
    <scope>NUCLEOTIDE SEQUENCE</scope>
    <source>
        <strain evidence="2">Hp1</strain>
    </source>
</reference>
<evidence type="ECO:0000313" key="2">
    <source>
        <dbReference type="EMBL" id="CAI5719790.1"/>
    </source>
</evidence>
<gene>
    <name evidence="2" type="ORF">HBR001_LOCUS2259</name>
</gene>